<dbReference type="EMBL" id="JWZX01001820">
    <property type="protein sequence ID" value="KOO32239.1"/>
    <property type="molecule type" value="Genomic_DNA"/>
</dbReference>
<dbReference type="AlphaFoldDB" id="A0A0M0K0A7"/>
<dbReference type="SUPFAM" id="SSF53474">
    <property type="entry name" value="alpha/beta-Hydrolases"/>
    <property type="match status" value="1"/>
</dbReference>
<dbReference type="Pfam" id="PF01764">
    <property type="entry name" value="Lipase_3"/>
    <property type="match status" value="1"/>
</dbReference>
<organism evidence="2 3">
    <name type="scientific">Chrysochromulina tobinii</name>
    <dbReference type="NCBI Taxonomy" id="1460289"/>
    <lineage>
        <taxon>Eukaryota</taxon>
        <taxon>Haptista</taxon>
        <taxon>Haptophyta</taxon>
        <taxon>Prymnesiophyceae</taxon>
        <taxon>Prymnesiales</taxon>
        <taxon>Chrysochromulinaceae</taxon>
        <taxon>Chrysochromulina</taxon>
    </lineage>
</organism>
<dbReference type="Proteomes" id="UP000037460">
    <property type="component" value="Unassembled WGS sequence"/>
</dbReference>
<proteinExistence type="predicted"/>
<dbReference type="InterPro" id="IPR029058">
    <property type="entry name" value="AB_hydrolase_fold"/>
</dbReference>
<sequence>MRVVAQVEEPGLSGATIFESKSTGEMIIACRGSASFKNFRTNLDIGPVPLTIGGAAAPADARVHKGFQQASQQLWKQLEPYLPAFDLEQPILLTGHSLGGGTATLLGLHLAAAGRQAELITIAGPRLGNGAFAAHVRGTCLPAMHLVHGNDAVVKSNAKLWDDLGFEHVGTVVPCAQSQPCLYLNDKERRLAVSDAMDPSQMSLKGVLVDHCQYLGVYIGVRLEHPSVWLRSPF</sequence>
<reference evidence="3" key="1">
    <citation type="journal article" date="2015" name="PLoS Genet.">
        <title>Genome Sequence and Transcriptome Analyses of Chrysochromulina tobin: Metabolic Tools for Enhanced Algal Fitness in the Prominent Order Prymnesiales (Haptophyceae).</title>
        <authorList>
            <person name="Hovde B.T."/>
            <person name="Deodato C.R."/>
            <person name="Hunsperger H.M."/>
            <person name="Ryken S.A."/>
            <person name="Yost W."/>
            <person name="Jha R.K."/>
            <person name="Patterson J."/>
            <person name="Monnat R.J. Jr."/>
            <person name="Barlow S.B."/>
            <person name="Starkenburg S.R."/>
            <person name="Cattolico R.A."/>
        </authorList>
    </citation>
    <scope>NUCLEOTIDE SEQUENCE</scope>
    <source>
        <strain evidence="3">CCMP291</strain>
    </source>
</reference>
<comment type="caution">
    <text evidence="2">The sequence shown here is derived from an EMBL/GenBank/DDBJ whole genome shotgun (WGS) entry which is preliminary data.</text>
</comment>
<accession>A0A0M0K0A7</accession>
<evidence type="ECO:0000259" key="1">
    <source>
        <dbReference type="Pfam" id="PF01764"/>
    </source>
</evidence>
<dbReference type="OrthoDB" id="426718at2759"/>
<evidence type="ECO:0000313" key="2">
    <source>
        <dbReference type="EMBL" id="KOO32239.1"/>
    </source>
</evidence>
<gene>
    <name evidence="2" type="ORF">Ctob_010279</name>
</gene>
<feature type="domain" description="Fungal lipase-type" evidence="1">
    <location>
        <begin position="28"/>
        <end position="156"/>
    </location>
</feature>
<dbReference type="InterPro" id="IPR002921">
    <property type="entry name" value="Fungal_lipase-type"/>
</dbReference>
<dbReference type="InterPro" id="IPR051218">
    <property type="entry name" value="Sec_MonoDiacylglyc_Lipase"/>
</dbReference>
<name>A0A0M0K0A7_9EUKA</name>
<keyword evidence="3" id="KW-1185">Reference proteome</keyword>
<dbReference type="CDD" id="cd00519">
    <property type="entry name" value="Lipase_3"/>
    <property type="match status" value="1"/>
</dbReference>
<dbReference type="PANTHER" id="PTHR45856">
    <property type="entry name" value="ALPHA/BETA-HYDROLASES SUPERFAMILY PROTEIN"/>
    <property type="match status" value="1"/>
</dbReference>
<dbReference type="Gene3D" id="3.40.50.1820">
    <property type="entry name" value="alpha/beta hydrolase"/>
    <property type="match status" value="1"/>
</dbReference>
<protein>
    <recommendedName>
        <fullName evidence="1">Fungal lipase-type domain-containing protein</fullName>
    </recommendedName>
</protein>
<evidence type="ECO:0000313" key="3">
    <source>
        <dbReference type="Proteomes" id="UP000037460"/>
    </source>
</evidence>
<dbReference type="GO" id="GO:0006629">
    <property type="term" value="P:lipid metabolic process"/>
    <property type="evidence" value="ECO:0007669"/>
    <property type="project" value="InterPro"/>
</dbReference>
<dbReference type="PANTHER" id="PTHR45856:SF24">
    <property type="entry name" value="FUNGAL LIPASE-LIKE DOMAIN-CONTAINING PROTEIN"/>
    <property type="match status" value="1"/>
</dbReference>